<gene>
    <name evidence="1" type="ORF">BQ8482_280075</name>
</gene>
<evidence type="ECO:0000313" key="1">
    <source>
        <dbReference type="EMBL" id="SJM32349.1"/>
    </source>
</evidence>
<dbReference type="EMBL" id="FUIG01000035">
    <property type="protein sequence ID" value="SJM32349.1"/>
    <property type="molecule type" value="Genomic_DNA"/>
</dbReference>
<reference evidence="2" key="1">
    <citation type="submission" date="2016-12" db="EMBL/GenBank/DDBJ databases">
        <authorList>
            <person name="Brunel B."/>
        </authorList>
    </citation>
    <scope>NUCLEOTIDE SEQUENCE [LARGE SCALE GENOMIC DNA]</scope>
</reference>
<proteinExistence type="predicted"/>
<dbReference type="Proteomes" id="UP000245698">
    <property type="component" value="Unassembled WGS sequence"/>
</dbReference>
<sequence>MRFCLRLVSSAKHHSGAVSSDKTIAINGAGWPISDTFAAFPVECEDAPSPRRDNSA</sequence>
<evidence type="ECO:0000313" key="2">
    <source>
        <dbReference type="Proteomes" id="UP000245698"/>
    </source>
</evidence>
<dbReference type="AlphaFoldDB" id="A0A2P9AMH8"/>
<name>A0A2P9AMH8_9HYPH</name>
<organism evidence="1 2">
    <name type="scientific">Mesorhizobium delmotii</name>
    <dbReference type="NCBI Taxonomy" id="1631247"/>
    <lineage>
        <taxon>Bacteria</taxon>
        <taxon>Pseudomonadati</taxon>
        <taxon>Pseudomonadota</taxon>
        <taxon>Alphaproteobacteria</taxon>
        <taxon>Hyphomicrobiales</taxon>
        <taxon>Phyllobacteriaceae</taxon>
        <taxon>Mesorhizobium</taxon>
    </lineage>
</organism>
<protein>
    <submittedName>
        <fullName evidence="1">Uncharacterized protein</fullName>
    </submittedName>
</protein>
<keyword evidence="2" id="KW-1185">Reference proteome</keyword>
<accession>A0A2P9AMH8</accession>